<feature type="non-terminal residue" evidence="1">
    <location>
        <position position="38"/>
    </location>
</feature>
<reference evidence="2" key="1">
    <citation type="submission" date="2018-06" db="EMBL/GenBank/DDBJ databases">
        <authorList>
            <consortium name="Pathogen Informatics"/>
        </authorList>
    </citation>
    <scope>NUCLEOTIDE SEQUENCE [LARGE SCALE GENOMIC DNA]</scope>
    <source>
        <strain evidence="2">NCTC10135</strain>
    </source>
</reference>
<dbReference type="STRING" id="1188234.MALK_5650"/>
<gene>
    <name evidence="1" type="ORF">NCTC10135_00874</name>
</gene>
<dbReference type="AlphaFoldDB" id="A0A3B0P208"/>
<evidence type="ECO:0000313" key="2">
    <source>
        <dbReference type="Proteomes" id="UP000259864"/>
    </source>
</evidence>
<proteinExistence type="predicted"/>
<organism evidence="1 2">
    <name type="scientific">Metamycoplasma alkalescens</name>
    <dbReference type="NCBI Taxonomy" id="45363"/>
    <lineage>
        <taxon>Bacteria</taxon>
        <taxon>Bacillati</taxon>
        <taxon>Mycoplasmatota</taxon>
        <taxon>Mycoplasmoidales</taxon>
        <taxon>Metamycoplasmataceae</taxon>
        <taxon>Metamycoplasma</taxon>
    </lineage>
</organism>
<dbReference type="EMBL" id="LS991949">
    <property type="protein sequence ID" value="SYV90350.1"/>
    <property type="molecule type" value="Genomic_DNA"/>
</dbReference>
<accession>A0A3B0P208</accession>
<evidence type="ECO:0000313" key="1">
    <source>
        <dbReference type="EMBL" id="SYV90350.1"/>
    </source>
</evidence>
<name>A0A3B0P208_9BACT</name>
<sequence length="38" mass="4365">MFAPSVKKVPEKLPEEIISLNFAFAKNNSESIENLDKW</sequence>
<dbReference type="KEGG" id="mala:NCTC10135_00874"/>
<dbReference type="Proteomes" id="UP000259864">
    <property type="component" value="Chromosome 1"/>
</dbReference>
<protein>
    <submittedName>
        <fullName evidence="1">Uncharacterized protein</fullName>
    </submittedName>
</protein>